<organism evidence="4 5">
    <name type="scientific">Symbiodinium natans</name>
    <dbReference type="NCBI Taxonomy" id="878477"/>
    <lineage>
        <taxon>Eukaryota</taxon>
        <taxon>Sar</taxon>
        <taxon>Alveolata</taxon>
        <taxon>Dinophyceae</taxon>
        <taxon>Suessiales</taxon>
        <taxon>Symbiodiniaceae</taxon>
        <taxon>Symbiodinium</taxon>
    </lineage>
</organism>
<name>A0A812KIF0_9DINO</name>
<dbReference type="InterPro" id="IPR018247">
    <property type="entry name" value="EF_Hand_1_Ca_BS"/>
</dbReference>
<dbReference type="InterPro" id="IPR011992">
    <property type="entry name" value="EF-hand-dom_pair"/>
</dbReference>
<dbReference type="EMBL" id="CAJNDS010000719">
    <property type="protein sequence ID" value="CAE7230217.1"/>
    <property type="molecule type" value="Genomic_DNA"/>
</dbReference>
<evidence type="ECO:0000313" key="4">
    <source>
        <dbReference type="EMBL" id="CAE7230217.1"/>
    </source>
</evidence>
<feature type="region of interest" description="Disordered" evidence="2">
    <location>
        <begin position="425"/>
        <end position="458"/>
    </location>
</feature>
<keyword evidence="5" id="KW-1185">Reference proteome</keyword>
<feature type="region of interest" description="Disordered" evidence="2">
    <location>
        <begin position="97"/>
        <end position="118"/>
    </location>
</feature>
<evidence type="ECO:0000259" key="3">
    <source>
        <dbReference type="PROSITE" id="PS50222"/>
    </source>
</evidence>
<reference evidence="4" key="1">
    <citation type="submission" date="2021-02" db="EMBL/GenBank/DDBJ databases">
        <authorList>
            <person name="Dougan E. K."/>
            <person name="Rhodes N."/>
            <person name="Thang M."/>
            <person name="Chan C."/>
        </authorList>
    </citation>
    <scope>NUCLEOTIDE SEQUENCE</scope>
</reference>
<dbReference type="PROSITE" id="PS00018">
    <property type="entry name" value="EF_HAND_1"/>
    <property type="match status" value="1"/>
</dbReference>
<dbReference type="Proteomes" id="UP000604046">
    <property type="component" value="Unassembled WGS sequence"/>
</dbReference>
<keyword evidence="1" id="KW-0106">Calcium</keyword>
<sequence>MGRPWACDPNDDKERAKRLELLAERAKRFREELGRRLDGAQREVATSSPLNAAAAAVELIEASDPLLAGIENKRHDDLIRPEAQRHVTAVPETRELEAEANDGARHGHSACSGREGGSPDVNSVQLAIDSMQLAPVFAEMVLKRQWLALKVLLAGEAFLVPCRAARDGVFVFSHMSWHSLGALHSARLQLVASHSDACVQSMQEPIASQLVVMATAELSQQVRKTGHERLEVPLQASSGPHESPRLVGSISVTLSFSSENVQAPRMDGSLEPSGVHLKVWLEDLRLRLPSLNGVFVVLKLGPEQEVVVHVSKHGQRVEEGDLIGRLGFMAVAEHTAWSFDAARAILISGPRPEKLFFQVWAGQELLGLVGVQVPVLHEEAMRDLAQRGRPCVELLAVELPVQATSNGELIGSLRAKIMAEFTSQRREAGPKAVEAESDEGEEGDKLQQRSAQSKGPAQGCIELSAPLSDREAATWFRHMFSHQLSESLRISADRIHICRVDGRTLVFEIAPGPRHEAPPGDALAELGRQLATRDAPIWNTNLAKLLATDPPMMDAQEPRGEQRLAYAPRAAVPLVQDPREPWSATRAELMGSLQQRLFEVVHASGVEVSKAFAVLDTNRDGLVEITDMVALLNHLGLPLPEDVLHLAEKLSNDEGCQVELLDFCRRFSAWQSCRVADTLPPAPVPSAWENLLLPQGARADRCLLMPSFFLYALLDPEGTGRVPPETWHCTARRCLGFSADAAAATYGFCDQHGIGALTYRDFRRYLKRVDELRAQRLPPEACLPIHAFRQDIRASLELADGSSPSEPVNRLAAVAASLERRGRELEHEVTVTGLEELLSDLRLAPEVAAHMVEWQAQSVQASKLSKHGVSHSGSVGIERTKPTSAVDLPWVPLLVAACACTGSKPSRWPSACLPGGWRRLASGSRLCAAPAEPGRSLQFLFALLFHVHVFFAAIGGQLQPAVYRFTDAYRAACSQFRICLLTVALPLLAQALSAEELAGALVAAGVDLKSVDPQDYCMLSTCVQ</sequence>
<evidence type="ECO:0000256" key="2">
    <source>
        <dbReference type="SAM" id="MobiDB-lite"/>
    </source>
</evidence>
<evidence type="ECO:0000313" key="5">
    <source>
        <dbReference type="Proteomes" id="UP000604046"/>
    </source>
</evidence>
<evidence type="ECO:0000256" key="1">
    <source>
        <dbReference type="ARBA" id="ARBA00022837"/>
    </source>
</evidence>
<dbReference type="SUPFAM" id="SSF47473">
    <property type="entry name" value="EF-hand"/>
    <property type="match status" value="1"/>
</dbReference>
<dbReference type="PROSITE" id="PS50222">
    <property type="entry name" value="EF_HAND_2"/>
    <property type="match status" value="1"/>
</dbReference>
<comment type="caution">
    <text evidence="4">The sequence shown here is derived from an EMBL/GenBank/DDBJ whole genome shotgun (WGS) entry which is preliminary data.</text>
</comment>
<protein>
    <recommendedName>
        <fullName evidence="3">EF-hand domain-containing protein</fullName>
    </recommendedName>
</protein>
<proteinExistence type="predicted"/>
<dbReference type="Gene3D" id="1.10.238.10">
    <property type="entry name" value="EF-hand"/>
    <property type="match status" value="1"/>
</dbReference>
<dbReference type="AlphaFoldDB" id="A0A812KIF0"/>
<dbReference type="OrthoDB" id="10568618at2759"/>
<gene>
    <name evidence="4" type="ORF">SNAT2548_LOCUS9333</name>
</gene>
<accession>A0A812KIF0</accession>
<dbReference type="InterPro" id="IPR002048">
    <property type="entry name" value="EF_hand_dom"/>
</dbReference>
<feature type="domain" description="EF-hand" evidence="3">
    <location>
        <begin position="603"/>
        <end position="638"/>
    </location>
</feature>
<dbReference type="GO" id="GO:0005509">
    <property type="term" value="F:calcium ion binding"/>
    <property type="evidence" value="ECO:0007669"/>
    <property type="project" value="InterPro"/>
</dbReference>